<protein>
    <submittedName>
        <fullName evidence="2">Uncharacterized protein</fullName>
    </submittedName>
</protein>
<keyword evidence="1" id="KW-0812">Transmembrane</keyword>
<dbReference type="EMBL" id="DROP01000020">
    <property type="protein sequence ID" value="HHI88366.1"/>
    <property type="molecule type" value="Genomic_DNA"/>
</dbReference>
<feature type="transmembrane region" description="Helical" evidence="1">
    <location>
        <begin position="21"/>
        <end position="53"/>
    </location>
</feature>
<organism evidence="2">
    <name type="scientific">Hellea balneolensis</name>
    <dbReference type="NCBI Taxonomy" id="287478"/>
    <lineage>
        <taxon>Bacteria</taxon>
        <taxon>Pseudomonadati</taxon>
        <taxon>Pseudomonadota</taxon>
        <taxon>Alphaproteobacteria</taxon>
        <taxon>Maricaulales</taxon>
        <taxon>Robiginitomaculaceae</taxon>
        <taxon>Hellea</taxon>
    </lineage>
</organism>
<evidence type="ECO:0000256" key="1">
    <source>
        <dbReference type="SAM" id="Phobius"/>
    </source>
</evidence>
<dbReference type="AlphaFoldDB" id="A0A7V5U0Q4"/>
<feature type="non-terminal residue" evidence="2">
    <location>
        <position position="67"/>
    </location>
</feature>
<accession>A0A7V5U0Q4</accession>
<gene>
    <name evidence="2" type="ORF">ENK01_00300</name>
</gene>
<keyword evidence="1" id="KW-1133">Transmembrane helix</keyword>
<name>A0A7V5U0Q4_9PROT</name>
<evidence type="ECO:0000313" key="2">
    <source>
        <dbReference type="EMBL" id="HHI88366.1"/>
    </source>
</evidence>
<reference evidence="2" key="1">
    <citation type="journal article" date="2020" name="mSystems">
        <title>Genome- and Community-Level Interaction Insights into Carbon Utilization and Element Cycling Functions of Hydrothermarchaeota in Hydrothermal Sediment.</title>
        <authorList>
            <person name="Zhou Z."/>
            <person name="Liu Y."/>
            <person name="Xu W."/>
            <person name="Pan J."/>
            <person name="Luo Z.H."/>
            <person name="Li M."/>
        </authorList>
    </citation>
    <scope>NUCLEOTIDE SEQUENCE [LARGE SCALE GENOMIC DNA]</scope>
    <source>
        <strain evidence="2">HyVt-538</strain>
    </source>
</reference>
<keyword evidence="1" id="KW-0472">Membrane</keyword>
<sequence>MENVSQSLRFYTRKNLVLLTLVYIGVPLLSYAGGLGIAAIMALCALFGLVGIWKLYPVSTLKNIPPA</sequence>
<dbReference type="Proteomes" id="UP000885806">
    <property type="component" value="Unassembled WGS sequence"/>
</dbReference>
<comment type="caution">
    <text evidence="2">The sequence shown here is derived from an EMBL/GenBank/DDBJ whole genome shotgun (WGS) entry which is preliminary data.</text>
</comment>
<proteinExistence type="predicted"/>